<reference evidence="2" key="2">
    <citation type="submission" date="2016-03" db="EMBL/GenBank/DDBJ databases">
        <title>Streptococcus antelopensis sp. nov., isolated from the feces of the Tibetan antelope (Pantholops hodgsonii) in Hoh Xil National Nature Reserve, Qinghai, China.</title>
        <authorList>
            <person name="Bai X."/>
        </authorList>
    </citation>
    <scope>NUCLEOTIDE SEQUENCE [LARGE SCALE GENOMIC DNA]</scope>
    <source>
        <strain evidence="2">TA 26</strain>
    </source>
</reference>
<keyword evidence="2" id="KW-1185">Reference proteome</keyword>
<dbReference type="KEGG" id="spat:A0O21_05815"/>
<evidence type="ECO:0000313" key="2">
    <source>
        <dbReference type="Proteomes" id="UP000077317"/>
    </source>
</evidence>
<name>A0A172Q7Y7_9STRE</name>
<dbReference type="AlphaFoldDB" id="A0A172Q7Y7"/>
<dbReference type="EMBL" id="CP014699">
    <property type="protein sequence ID" value="AND79576.1"/>
    <property type="molecule type" value="Genomic_DNA"/>
</dbReference>
<dbReference type="Proteomes" id="UP000077317">
    <property type="component" value="Chromosome"/>
</dbReference>
<reference evidence="1 2" key="1">
    <citation type="journal article" date="2016" name="Int. J. Syst. Evol. Microbiol.">
        <title>Streptococcuspantholopis sp. nov., isolated from faeces of the Tibetan antelope (Pantholops hodgsonii).</title>
        <authorList>
            <person name="Bai X."/>
            <person name="Xiong Y."/>
            <person name="Lu S."/>
            <person name="Jin D."/>
            <person name="Lai X."/>
            <person name="Yang J."/>
            <person name="Niu L."/>
            <person name="Hu S."/>
            <person name="Meng X."/>
            <person name="Pu J."/>
            <person name="Ye C."/>
            <person name="Xu J."/>
        </authorList>
    </citation>
    <scope>NUCLEOTIDE SEQUENCE [LARGE SCALE GENOMIC DNA]</scope>
    <source>
        <strain evidence="1 2">TA 26</strain>
    </source>
</reference>
<evidence type="ECO:0000313" key="1">
    <source>
        <dbReference type="EMBL" id="AND79576.1"/>
    </source>
</evidence>
<accession>A0A172Q7Y7</accession>
<protein>
    <submittedName>
        <fullName evidence="1">Uncharacterized protein</fullName>
    </submittedName>
</protein>
<sequence>MSLSLKTEARGEIFLLSAFLFGKDLFLLKKETEAGGSKAEGQLLRILPTPGSKSFSACLAKSEICRVG</sequence>
<proteinExistence type="predicted"/>
<organism evidence="1 2">
    <name type="scientific">Streptococcus pantholopis</name>
    <dbReference type="NCBI Taxonomy" id="1811193"/>
    <lineage>
        <taxon>Bacteria</taxon>
        <taxon>Bacillati</taxon>
        <taxon>Bacillota</taxon>
        <taxon>Bacilli</taxon>
        <taxon>Lactobacillales</taxon>
        <taxon>Streptococcaceae</taxon>
        <taxon>Streptococcus</taxon>
    </lineage>
</organism>
<gene>
    <name evidence="1" type="ORF">A0O21_05815</name>
</gene>